<dbReference type="PANTHER" id="PTHR19321:SF41">
    <property type="entry name" value="FASCETTO-RELATED"/>
    <property type="match status" value="1"/>
</dbReference>
<keyword evidence="2" id="KW-1185">Reference proteome</keyword>
<name>A0A196SGJ1_BLAHN</name>
<dbReference type="PANTHER" id="PTHR19321">
    <property type="entry name" value="PROTEIN REGULATOR OF CYTOKINESIS 1 PRC1-RELATED"/>
    <property type="match status" value="1"/>
</dbReference>
<protein>
    <submittedName>
        <fullName evidence="1">Antiparallel microtubule cross-linking factor Ase1</fullName>
    </submittedName>
</protein>
<evidence type="ECO:0000313" key="2">
    <source>
        <dbReference type="Proteomes" id="UP000078348"/>
    </source>
</evidence>
<dbReference type="Pfam" id="PF03999">
    <property type="entry name" value="MAP65_ASE1"/>
    <property type="match status" value="1"/>
</dbReference>
<comment type="caution">
    <text evidence="1">The sequence shown here is derived from an EMBL/GenBank/DDBJ whole genome shotgun (WGS) entry which is preliminary data.</text>
</comment>
<dbReference type="GO" id="GO:0008017">
    <property type="term" value="F:microtubule binding"/>
    <property type="evidence" value="ECO:0007669"/>
    <property type="project" value="InterPro"/>
</dbReference>
<organism evidence="1 2">
    <name type="scientific">Blastocystis sp. subtype 1 (strain ATCC 50177 / NandII)</name>
    <dbReference type="NCBI Taxonomy" id="478820"/>
    <lineage>
        <taxon>Eukaryota</taxon>
        <taxon>Sar</taxon>
        <taxon>Stramenopiles</taxon>
        <taxon>Bigyra</taxon>
        <taxon>Opalozoa</taxon>
        <taxon>Opalinata</taxon>
        <taxon>Blastocystidae</taxon>
        <taxon>Blastocystis</taxon>
    </lineage>
</organism>
<dbReference type="AlphaFoldDB" id="A0A196SGJ1"/>
<dbReference type="Gene3D" id="1.20.58.1520">
    <property type="match status" value="1"/>
</dbReference>
<dbReference type="OrthoDB" id="642895at2759"/>
<sequence>MMDLSNRIEEAKQCKESRITAAHSFVEDLLPLYRILGITADNAADSFDKTILSHPENPPVTRVFIDSYVPRITALHDLIEERQHAMEHYRGTIEMLWHILHTPKEEQDQYTQTYCTLLSNEALAKQEEYIAQLQEEVKMKLQSLIPALREEIGQVCEYMNTYCTTLQAWDLGVLAVPPELFSMEVFEQHNQLFEQLRQAKAQLDPIVALVNEREHLLELQKELESIMKDPSRYTDRRNSNKILNRQRALEREVKRIPLVDKQLIPLIGDYELHNGEIVVNGEPYLQILKEEEEAYKPRSVRVWEESDE</sequence>
<dbReference type="EMBL" id="LXWW01000097">
    <property type="protein sequence ID" value="OAO16133.1"/>
    <property type="molecule type" value="Genomic_DNA"/>
</dbReference>
<dbReference type="GO" id="GO:0000226">
    <property type="term" value="P:microtubule cytoskeleton organization"/>
    <property type="evidence" value="ECO:0007669"/>
    <property type="project" value="InterPro"/>
</dbReference>
<dbReference type="Proteomes" id="UP000078348">
    <property type="component" value="Unassembled WGS sequence"/>
</dbReference>
<evidence type="ECO:0000313" key="1">
    <source>
        <dbReference type="EMBL" id="OAO16133.1"/>
    </source>
</evidence>
<dbReference type="STRING" id="478820.A0A196SGJ1"/>
<dbReference type="GO" id="GO:0005819">
    <property type="term" value="C:spindle"/>
    <property type="evidence" value="ECO:0007669"/>
    <property type="project" value="TreeGrafter"/>
</dbReference>
<reference evidence="1 2" key="1">
    <citation type="submission" date="2016-05" db="EMBL/GenBank/DDBJ databases">
        <title>Nuclear genome of Blastocystis sp. subtype 1 NandII.</title>
        <authorList>
            <person name="Gentekaki E."/>
            <person name="Curtis B."/>
            <person name="Stairs C."/>
            <person name="Eme L."/>
            <person name="Herman E."/>
            <person name="Klimes V."/>
            <person name="Arias M.C."/>
            <person name="Elias M."/>
            <person name="Hilliou F."/>
            <person name="Klute M."/>
            <person name="Malik S.-B."/>
            <person name="Pightling A."/>
            <person name="Rachubinski R."/>
            <person name="Salas D."/>
            <person name="Schlacht A."/>
            <person name="Suga H."/>
            <person name="Archibald J."/>
            <person name="Ball S.G."/>
            <person name="Clark G."/>
            <person name="Dacks J."/>
            <person name="Van Der Giezen M."/>
            <person name="Tsaousis A."/>
            <person name="Roger A."/>
        </authorList>
    </citation>
    <scope>NUCLEOTIDE SEQUENCE [LARGE SCALE GENOMIC DNA]</scope>
    <source>
        <strain evidence="2">ATCC 50177 / NandII</strain>
    </source>
</reference>
<accession>A0A196SGJ1</accession>
<dbReference type="InterPro" id="IPR007145">
    <property type="entry name" value="MAP65_Ase1_PRC1"/>
</dbReference>
<gene>
    <name evidence="1" type="ORF">AV274_2159</name>
</gene>
<dbReference type="GO" id="GO:0005737">
    <property type="term" value="C:cytoplasm"/>
    <property type="evidence" value="ECO:0007669"/>
    <property type="project" value="TreeGrafter"/>
</dbReference>
<proteinExistence type="predicted"/>